<dbReference type="AlphaFoldDB" id="A0A660S722"/>
<accession>A0A660S722</accession>
<dbReference type="InterPro" id="IPR036291">
    <property type="entry name" value="NAD(P)-bd_dom_sf"/>
</dbReference>
<reference evidence="3 4" key="1">
    <citation type="submission" date="2018-06" db="EMBL/GenBank/DDBJ databases">
        <title>Extensive metabolic versatility and redundancy in microbially diverse, dynamic hydrothermal sediments.</title>
        <authorList>
            <person name="Dombrowski N."/>
            <person name="Teske A."/>
            <person name="Baker B.J."/>
        </authorList>
    </citation>
    <scope>NUCLEOTIDE SEQUENCE [LARGE SCALE GENOMIC DNA]</scope>
    <source>
        <strain evidence="3">B35_G9</strain>
    </source>
</reference>
<protein>
    <recommendedName>
        <fullName evidence="5">Short-chain dehydrogenase</fullName>
    </recommendedName>
</protein>
<keyword evidence="2" id="KW-0560">Oxidoreductase</keyword>
<dbReference type="EMBL" id="QNBC01000074">
    <property type="protein sequence ID" value="RKX65728.1"/>
    <property type="molecule type" value="Genomic_DNA"/>
</dbReference>
<sequence>MTILIAGGRGFIGKTLTENLKDYNWVIIARSNCYSYGKNCITEESYFNYGIDTDFDTFILSVGSGNFKPMAEINEKDIDRAYEDNFKKPFLYLKRAMNYFISRGTGNIIVINSISAIYPYRNGAIYGTYKSALGMLVKILRKENENKKIKIGQIYLPPIESPMIKKVPGIIDKGLMTSGEMLEIVNGMIIKCENRDIIIKKKIEFR</sequence>
<evidence type="ECO:0008006" key="5">
    <source>
        <dbReference type="Google" id="ProtNLM"/>
    </source>
</evidence>
<dbReference type="GO" id="GO:0016491">
    <property type="term" value="F:oxidoreductase activity"/>
    <property type="evidence" value="ECO:0007669"/>
    <property type="project" value="UniProtKB-KW"/>
</dbReference>
<dbReference type="Gene3D" id="3.40.50.720">
    <property type="entry name" value="NAD(P)-binding Rossmann-like Domain"/>
    <property type="match status" value="1"/>
</dbReference>
<dbReference type="SUPFAM" id="SSF51735">
    <property type="entry name" value="NAD(P)-binding Rossmann-fold domains"/>
    <property type="match status" value="1"/>
</dbReference>
<dbReference type="PANTHER" id="PTHR43669:SF3">
    <property type="entry name" value="ALCOHOL DEHYDROGENASE, PUTATIVE (AFU_ORTHOLOGUE AFUA_3G03445)-RELATED"/>
    <property type="match status" value="1"/>
</dbReference>
<organism evidence="3 4">
    <name type="scientific">candidate division TA06 bacterium</name>
    <dbReference type="NCBI Taxonomy" id="2250710"/>
    <lineage>
        <taxon>Bacteria</taxon>
        <taxon>Bacteria division TA06</taxon>
    </lineage>
</organism>
<dbReference type="Pfam" id="PF00106">
    <property type="entry name" value="adh_short"/>
    <property type="match status" value="1"/>
</dbReference>
<comment type="similarity">
    <text evidence="1">Belongs to the short-chain dehydrogenases/reductases (SDR) family.</text>
</comment>
<evidence type="ECO:0000313" key="4">
    <source>
        <dbReference type="Proteomes" id="UP000282321"/>
    </source>
</evidence>
<gene>
    <name evidence="3" type="ORF">DRP44_05685</name>
</gene>
<dbReference type="CDD" id="cd05233">
    <property type="entry name" value="SDR_c"/>
    <property type="match status" value="1"/>
</dbReference>
<comment type="caution">
    <text evidence="3">The sequence shown here is derived from an EMBL/GenBank/DDBJ whole genome shotgun (WGS) entry which is preliminary data.</text>
</comment>
<evidence type="ECO:0000313" key="3">
    <source>
        <dbReference type="EMBL" id="RKX65728.1"/>
    </source>
</evidence>
<name>A0A660S722_UNCT6</name>
<evidence type="ECO:0000256" key="1">
    <source>
        <dbReference type="ARBA" id="ARBA00006484"/>
    </source>
</evidence>
<dbReference type="PANTHER" id="PTHR43669">
    <property type="entry name" value="5-KETO-D-GLUCONATE 5-REDUCTASE"/>
    <property type="match status" value="1"/>
</dbReference>
<proteinExistence type="inferred from homology"/>
<evidence type="ECO:0000256" key="2">
    <source>
        <dbReference type="ARBA" id="ARBA00023002"/>
    </source>
</evidence>
<dbReference type="InterPro" id="IPR002347">
    <property type="entry name" value="SDR_fam"/>
</dbReference>
<dbReference type="Proteomes" id="UP000282321">
    <property type="component" value="Unassembled WGS sequence"/>
</dbReference>